<sequence length="221" mass="24922">MNATLVKKLASSRGQGDSAIIAPQQHLLSKEKQKNEAERKDENWDNHVAEINEDIQEKIKRLNISESVEEKLQRPNTLSSKVAKSPKSPFESCKEFLAKAGQTNFSRASSQDHKFTSSRSVSNLKSCLVEEKGCLTDVHCGSTGRKLGEDLLEDEVEIVSLLEEQIPRYKLRADTITQFSGYANEDFVGIPYPVLTDYSPVTPEQAYLTLGYFCEWNKKNF</sequence>
<reference evidence="2 3" key="1">
    <citation type="submission" date="2024-08" db="EMBL/GenBank/DDBJ databases">
        <authorList>
            <person name="Cucini C."/>
            <person name="Frati F."/>
        </authorList>
    </citation>
    <scope>NUCLEOTIDE SEQUENCE [LARGE SCALE GENOMIC DNA]</scope>
</reference>
<dbReference type="Proteomes" id="UP001642540">
    <property type="component" value="Unassembled WGS sequence"/>
</dbReference>
<evidence type="ECO:0000256" key="1">
    <source>
        <dbReference type="SAM" id="MobiDB-lite"/>
    </source>
</evidence>
<protein>
    <submittedName>
        <fullName evidence="2">Uncharacterized protein</fullName>
    </submittedName>
</protein>
<gene>
    <name evidence="2" type="ORF">ODALV1_LOCUS676</name>
</gene>
<feature type="region of interest" description="Disordered" evidence="1">
    <location>
        <begin position="1"/>
        <end position="47"/>
    </location>
</feature>
<proteinExistence type="predicted"/>
<keyword evidence="3" id="KW-1185">Reference proteome</keyword>
<evidence type="ECO:0000313" key="3">
    <source>
        <dbReference type="Proteomes" id="UP001642540"/>
    </source>
</evidence>
<feature type="compositionally biased region" description="Basic and acidic residues" evidence="1">
    <location>
        <begin position="28"/>
        <end position="47"/>
    </location>
</feature>
<organism evidence="2 3">
    <name type="scientific">Orchesella dallaii</name>
    <dbReference type="NCBI Taxonomy" id="48710"/>
    <lineage>
        <taxon>Eukaryota</taxon>
        <taxon>Metazoa</taxon>
        <taxon>Ecdysozoa</taxon>
        <taxon>Arthropoda</taxon>
        <taxon>Hexapoda</taxon>
        <taxon>Collembola</taxon>
        <taxon>Entomobryomorpha</taxon>
        <taxon>Entomobryoidea</taxon>
        <taxon>Orchesellidae</taxon>
        <taxon>Orchesellinae</taxon>
        <taxon>Orchesella</taxon>
    </lineage>
</organism>
<accession>A0ABP1PJC8</accession>
<name>A0ABP1PJC8_9HEXA</name>
<dbReference type="EMBL" id="CAXLJM020000004">
    <property type="protein sequence ID" value="CAL8069257.1"/>
    <property type="molecule type" value="Genomic_DNA"/>
</dbReference>
<comment type="caution">
    <text evidence="2">The sequence shown here is derived from an EMBL/GenBank/DDBJ whole genome shotgun (WGS) entry which is preliminary data.</text>
</comment>
<evidence type="ECO:0000313" key="2">
    <source>
        <dbReference type="EMBL" id="CAL8069257.1"/>
    </source>
</evidence>